<evidence type="ECO:0000313" key="1">
    <source>
        <dbReference type="EMBL" id="OSX58426.1"/>
    </source>
</evidence>
<name>A0A1X6MQD6_9APHY</name>
<dbReference type="STRING" id="670580.A0A1X6MQD6"/>
<reference evidence="1 2" key="1">
    <citation type="submission" date="2017-04" db="EMBL/GenBank/DDBJ databases">
        <title>Genome Sequence of the Model Brown-Rot Fungus Postia placenta SB12.</title>
        <authorList>
            <consortium name="DOE Joint Genome Institute"/>
            <person name="Gaskell J."/>
            <person name="Kersten P."/>
            <person name="Larrondo L.F."/>
            <person name="Canessa P."/>
            <person name="Martinez D."/>
            <person name="Hibbett D."/>
            <person name="Schmoll M."/>
            <person name="Kubicek C.P."/>
            <person name="Martinez A.T."/>
            <person name="Yadav J."/>
            <person name="Master E."/>
            <person name="Magnuson J.K."/>
            <person name="James T."/>
            <person name="Yaver D."/>
            <person name="Berka R."/>
            <person name="Labutti K."/>
            <person name="Lipzen A."/>
            <person name="Aerts A."/>
            <person name="Barry K."/>
            <person name="Henrissat B."/>
            <person name="Blanchette R."/>
            <person name="Grigoriev I."/>
            <person name="Cullen D."/>
        </authorList>
    </citation>
    <scope>NUCLEOTIDE SEQUENCE [LARGE SCALE GENOMIC DNA]</scope>
    <source>
        <strain evidence="1 2">MAD-698-R-SB12</strain>
    </source>
</reference>
<dbReference type="PANTHER" id="PTHR38705:SF5">
    <property type="entry name" value="RESPONSE PROTEIN RDS1, PUTATIVE (AFU_ORTHOLOGUE AFUA_5G12490)-RELATED"/>
    <property type="match status" value="1"/>
</dbReference>
<protein>
    <recommendedName>
        <fullName evidence="3">Ferritin-like domain-containing protein</fullName>
    </recommendedName>
</protein>
<evidence type="ECO:0008006" key="3">
    <source>
        <dbReference type="Google" id="ProtNLM"/>
    </source>
</evidence>
<dbReference type="InterPro" id="IPR039254">
    <property type="entry name" value="Rds1"/>
</dbReference>
<dbReference type="EMBL" id="KZ110605">
    <property type="protein sequence ID" value="OSX58426.1"/>
    <property type="molecule type" value="Genomic_DNA"/>
</dbReference>
<proteinExistence type="predicted"/>
<dbReference type="OrthoDB" id="1001765at2759"/>
<dbReference type="Proteomes" id="UP000194127">
    <property type="component" value="Unassembled WGS sequence"/>
</dbReference>
<dbReference type="PANTHER" id="PTHR38705">
    <property type="entry name" value="PROTEIN RDS1"/>
    <property type="match status" value="1"/>
</dbReference>
<gene>
    <name evidence="1" type="ORF">POSPLADRAFT_1153799</name>
</gene>
<accession>A0A1X6MQD6</accession>
<sequence>MFGTAAVVALFSALSVRDTSIMQYALNLEHIELAFYNQGLEKYDAQAFADAGYEAWVRGRFVQIRDHEVAHVTFLTEQLGCDAPVVCNYTYPYTDLQSWVSLSQTLEHVGAAAYMGASRFVDDKDVLAASVSISHIEARQAGWVNSAVMKQEPWDGDFETPLYFSGAWSLAVGFIESCPESNPALPVDSFPALNVSNSAPPMGSNITVSYAGQGNITTPTYMAWYHDMNTTFTSIDEHGVTTVPDYLRGTVFAGVVRNETETTNDSTMLSGLTIFKFPFSSYAIVGA</sequence>
<organism evidence="1 2">
    <name type="scientific">Postia placenta MAD-698-R-SB12</name>
    <dbReference type="NCBI Taxonomy" id="670580"/>
    <lineage>
        <taxon>Eukaryota</taxon>
        <taxon>Fungi</taxon>
        <taxon>Dikarya</taxon>
        <taxon>Basidiomycota</taxon>
        <taxon>Agaricomycotina</taxon>
        <taxon>Agaricomycetes</taxon>
        <taxon>Polyporales</taxon>
        <taxon>Adustoporiaceae</taxon>
        <taxon>Rhodonia</taxon>
    </lineage>
</organism>
<dbReference type="SUPFAM" id="SSF47240">
    <property type="entry name" value="Ferritin-like"/>
    <property type="match status" value="1"/>
</dbReference>
<keyword evidence="2" id="KW-1185">Reference proteome</keyword>
<dbReference type="GeneID" id="36331726"/>
<dbReference type="InterPro" id="IPR009078">
    <property type="entry name" value="Ferritin-like_SF"/>
</dbReference>
<dbReference type="Pfam" id="PF13668">
    <property type="entry name" value="Ferritin_2"/>
    <property type="match status" value="1"/>
</dbReference>
<evidence type="ECO:0000313" key="2">
    <source>
        <dbReference type="Proteomes" id="UP000194127"/>
    </source>
</evidence>
<dbReference type="AlphaFoldDB" id="A0A1X6MQD6"/>
<dbReference type="RefSeq" id="XP_024335220.1">
    <property type="nucleotide sequence ID" value="XM_024486777.1"/>
</dbReference>